<dbReference type="EMBL" id="JADEXS010000517">
    <property type="protein sequence ID" value="MBE9026000.1"/>
    <property type="molecule type" value="Genomic_DNA"/>
</dbReference>
<evidence type="ECO:0000313" key="2">
    <source>
        <dbReference type="EMBL" id="MBE9026000.1"/>
    </source>
</evidence>
<evidence type="ECO:0000256" key="1">
    <source>
        <dbReference type="SAM" id="MobiDB-lite"/>
    </source>
</evidence>
<sequence length="160" mass="16290">MSMQGSAIDSINNGVNTISTGSGSNLYNSSSFAANGSFYTEGSLLTSGSNLFVGNGGGTIPGGGINPFAGDAGSKLQELIFDRLKLILGDNFFQDIDNTLAAGSNPFISGGNSILDGGNLLERSPFDPLTEILGNNIPFSNSGNTSNVGSPPFNQVLDAS</sequence>
<gene>
    <name evidence="2" type="ORF">IQ276_27350</name>
</gene>
<organism evidence="2 3">
    <name type="scientific">Desmonostoc muscorum LEGE 12446</name>
    <dbReference type="NCBI Taxonomy" id="1828758"/>
    <lineage>
        <taxon>Bacteria</taxon>
        <taxon>Bacillati</taxon>
        <taxon>Cyanobacteriota</taxon>
        <taxon>Cyanophyceae</taxon>
        <taxon>Nostocales</taxon>
        <taxon>Nostocaceae</taxon>
        <taxon>Desmonostoc</taxon>
    </lineage>
</organism>
<feature type="compositionally biased region" description="Polar residues" evidence="1">
    <location>
        <begin position="140"/>
        <end position="153"/>
    </location>
</feature>
<feature type="region of interest" description="Disordered" evidence="1">
    <location>
        <begin position="140"/>
        <end position="160"/>
    </location>
</feature>
<proteinExistence type="predicted"/>
<dbReference type="Proteomes" id="UP000622533">
    <property type="component" value="Unassembled WGS sequence"/>
</dbReference>
<dbReference type="AlphaFoldDB" id="A0A8J6ZS00"/>
<comment type="caution">
    <text evidence="2">The sequence shown here is derived from an EMBL/GenBank/DDBJ whole genome shotgun (WGS) entry which is preliminary data.</text>
</comment>
<keyword evidence="3" id="KW-1185">Reference proteome</keyword>
<protein>
    <submittedName>
        <fullName evidence="2">Uncharacterized protein</fullName>
    </submittedName>
</protein>
<reference evidence="2" key="1">
    <citation type="submission" date="2020-10" db="EMBL/GenBank/DDBJ databases">
        <authorList>
            <person name="Castelo-Branco R."/>
            <person name="Eusebio N."/>
            <person name="Adriana R."/>
            <person name="Vieira A."/>
            <person name="Brugerolle De Fraissinette N."/>
            <person name="Rezende De Castro R."/>
            <person name="Schneider M.P."/>
            <person name="Vasconcelos V."/>
            <person name="Leao P.N."/>
        </authorList>
    </citation>
    <scope>NUCLEOTIDE SEQUENCE</scope>
    <source>
        <strain evidence="2">LEGE 12446</strain>
    </source>
</reference>
<accession>A0A8J6ZS00</accession>
<name>A0A8J6ZS00_DESMC</name>
<dbReference type="RefSeq" id="WP_193921449.1">
    <property type="nucleotide sequence ID" value="NZ_JADEXS020000001.1"/>
</dbReference>
<evidence type="ECO:0000313" key="3">
    <source>
        <dbReference type="Proteomes" id="UP000622533"/>
    </source>
</evidence>